<dbReference type="GO" id="GO:0003677">
    <property type="term" value="F:DNA binding"/>
    <property type="evidence" value="ECO:0007669"/>
    <property type="project" value="InterPro"/>
</dbReference>
<feature type="domain" description="Resolvase/invertase-type recombinase catalytic" evidence="2">
    <location>
        <begin position="1"/>
        <end position="59"/>
    </location>
</feature>
<accession>A0A6Y0UGH9</accession>
<dbReference type="SUPFAM" id="SSF46689">
    <property type="entry name" value="Homeodomain-like"/>
    <property type="match status" value="1"/>
</dbReference>
<protein>
    <submittedName>
        <fullName evidence="3">Recombinase family protein</fullName>
    </submittedName>
</protein>
<name>A0A6Y0UGH9_SALEN</name>
<proteinExistence type="inferred from homology"/>
<dbReference type="PANTHER" id="PTHR30461">
    <property type="entry name" value="DNA-INVERTASE FROM LAMBDOID PROPHAGE"/>
    <property type="match status" value="1"/>
</dbReference>
<evidence type="ECO:0000259" key="2">
    <source>
        <dbReference type="PROSITE" id="PS51736"/>
    </source>
</evidence>
<sequence>IVYALNQQGVTLRATEQPVDTRSAAGKAFLDMLGVFAEFETNLRRERQMEGIAAAKARGVYRGRKPSIDPAEVWRLYTMEKMGATAIARQLGIGRASVYRVLENYEQPA</sequence>
<gene>
    <name evidence="3" type="ORF">GJG76_24285</name>
</gene>
<dbReference type="Pfam" id="PF02796">
    <property type="entry name" value="HTH_7"/>
    <property type="match status" value="1"/>
</dbReference>
<dbReference type="Gene3D" id="3.40.50.1390">
    <property type="entry name" value="Resolvase, N-terminal catalytic domain"/>
    <property type="match status" value="1"/>
</dbReference>
<comment type="caution">
    <text evidence="3">The sequence shown here is derived from an EMBL/GenBank/DDBJ whole genome shotgun (WGS) entry which is preliminary data.</text>
</comment>
<evidence type="ECO:0000313" key="3">
    <source>
        <dbReference type="EMBL" id="HAB3459387.1"/>
    </source>
</evidence>
<dbReference type="InterPro" id="IPR050639">
    <property type="entry name" value="SSR_resolvase"/>
</dbReference>
<dbReference type="GO" id="GO:0000150">
    <property type="term" value="F:DNA strand exchange activity"/>
    <property type="evidence" value="ECO:0007669"/>
    <property type="project" value="InterPro"/>
</dbReference>
<dbReference type="Gene3D" id="1.10.10.60">
    <property type="entry name" value="Homeodomain-like"/>
    <property type="match status" value="1"/>
</dbReference>
<dbReference type="InterPro" id="IPR036162">
    <property type="entry name" value="Resolvase-like_N_sf"/>
</dbReference>
<dbReference type="InterPro" id="IPR009057">
    <property type="entry name" value="Homeodomain-like_sf"/>
</dbReference>
<reference evidence="3" key="1">
    <citation type="journal article" date="2018" name="Genome Biol.">
        <title>SKESA: strategic k-mer extension for scrupulous assemblies.</title>
        <authorList>
            <person name="Souvorov A."/>
            <person name="Agarwala R."/>
            <person name="Lipman D.J."/>
        </authorList>
    </citation>
    <scope>NUCLEOTIDE SEQUENCE</scope>
    <source>
        <strain evidence="3">ILBSalm5516467</strain>
    </source>
</reference>
<organism evidence="3">
    <name type="scientific">Salmonella enteritidis</name>
    <dbReference type="NCBI Taxonomy" id="149539"/>
    <lineage>
        <taxon>Bacteria</taxon>
        <taxon>Pseudomonadati</taxon>
        <taxon>Pseudomonadota</taxon>
        <taxon>Gammaproteobacteria</taxon>
        <taxon>Enterobacterales</taxon>
        <taxon>Enterobacteriaceae</taxon>
        <taxon>Salmonella</taxon>
    </lineage>
</organism>
<dbReference type="PANTHER" id="PTHR30461:SF26">
    <property type="entry name" value="RESOLVASE HOMOLOG YNEB"/>
    <property type="match status" value="1"/>
</dbReference>
<dbReference type="AlphaFoldDB" id="A0A6Y0UGH9"/>
<dbReference type="PROSITE" id="PS51736">
    <property type="entry name" value="RECOMBINASES_3"/>
    <property type="match status" value="1"/>
</dbReference>
<reference evidence="3" key="2">
    <citation type="submission" date="2019-02" db="EMBL/GenBank/DDBJ databases">
        <authorList>
            <consortium name="NCBI Pathogen Detection Project"/>
        </authorList>
    </citation>
    <scope>NUCLEOTIDE SEQUENCE</scope>
    <source>
        <strain evidence="3">ILBSalm5516467</strain>
    </source>
</reference>
<dbReference type="InterPro" id="IPR006119">
    <property type="entry name" value="Resolv_N"/>
</dbReference>
<comment type="similarity">
    <text evidence="1">Belongs to the site-specific recombinase resolvase family.</text>
</comment>
<evidence type="ECO:0000256" key="1">
    <source>
        <dbReference type="ARBA" id="ARBA00009913"/>
    </source>
</evidence>
<dbReference type="EMBL" id="DAAGKT010000037">
    <property type="protein sequence ID" value="HAB3459387.1"/>
    <property type="molecule type" value="Genomic_DNA"/>
</dbReference>
<feature type="non-terminal residue" evidence="3">
    <location>
        <position position="1"/>
    </location>
</feature>
<dbReference type="InterPro" id="IPR006120">
    <property type="entry name" value="Resolvase_HTH_dom"/>
</dbReference>
<dbReference type="Pfam" id="PF00239">
    <property type="entry name" value="Resolvase"/>
    <property type="match status" value="1"/>
</dbReference>
<dbReference type="SUPFAM" id="SSF53041">
    <property type="entry name" value="Resolvase-like"/>
    <property type="match status" value="1"/>
</dbReference>